<comment type="caution">
    <text evidence="2">The sequence shown here is derived from an EMBL/GenBank/DDBJ whole genome shotgun (WGS) entry which is preliminary data.</text>
</comment>
<sequence length="292" mass="31998">MDFLDWLGCMGGVCTAGAAREHVTARELRRLRDAGKLWVPMRGWVSLRGVGNDATRAVELGGVVTCVSAFKQHGLWTPHGDQALHVRVHRETHSARVDDAGAAEGVVVHRLDQRLREGRPWDGVDDVPTSLAAASGCVTANDLLAAADAALQQGKLQQPDLLGLARQLPGRRGRTFERASHLSGSGTESIFAAVLRHACIQFVQQPELLPGEYSDFLLGRSLVIEIDSATWHGSPAQMANDRRRDAQLTALGYRVVRFTYEQVMFELEQVRATVLELVRRGLQQRALVSEVA</sequence>
<keyword evidence="3" id="KW-1185">Reference proteome</keyword>
<organism evidence="2 3">
    <name type="scientific">Agrococcus baldri</name>
    <dbReference type="NCBI Taxonomy" id="153730"/>
    <lineage>
        <taxon>Bacteria</taxon>
        <taxon>Bacillati</taxon>
        <taxon>Actinomycetota</taxon>
        <taxon>Actinomycetes</taxon>
        <taxon>Micrococcales</taxon>
        <taxon>Microbacteriaceae</taxon>
        <taxon>Agrococcus</taxon>
    </lineage>
</organism>
<dbReference type="RefSeq" id="WP_146792768.1">
    <property type="nucleotide sequence ID" value="NZ_BJUU01000003.1"/>
</dbReference>
<dbReference type="InterPro" id="IPR011335">
    <property type="entry name" value="Restrct_endonuc-II-like"/>
</dbReference>
<proteinExistence type="predicted"/>
<gene>
    <name evidence="2" type="ORF">ABA31_07390</name>
</gene>
<dbReference type="Pfam" id="PF04480">
    <property type="entry name" value="DUF559"/>
    <property type="match status" value="1"/>
</dbReference>
<dbReference type="SUPFAM" id="SSF52980">
    <property type="entry name" value="Restriction endonuclease-like"/>
    <property type="match status" value="1"/>
</dbReference>
<dbReference type="Proteomes" id="UP000321749">
    <property type="component" value="Unassembled WGS sequence"/>
</dbReference>
<evidence type="ECO:0000313" key="2">
    <source>
        <dbReference type="EMBL" id="GEK79388.1"/>
    </source>
</evidence>
<feature type="domain" description="DUF559" evidence="1">
    <location>
        <begin position="215"/>
        <end position="277"/>
    </location>
</feature>
<protein>
    <recommendedName>
        <fullName evidence="1">DUF559 domain-containing protein</fullName>
    </recommendedName>
</protein>
<dbReference type="InterPro" id="IPR007569">
    <property type="entry name" value="DUF559"/>
</dbReference>
<reference evidence="2 3" key="1">
    <citation type="submission" date="2019-07" db="EMBL/GenBank/DDBJ databases">
        <title>Whole genome shotgun sequence of Agrococcus baldri NBRC 103055.</title>
        <authorList>
            <person name="Hosoyama A."/>
            <person name="Uohara A."/>
            <person name="Ohji S."/>
            <person name="Ichikawa N."/>
        </authorList>
    </citation>
    <scope>NUCLEOTIDE SEQUENCE [LARGE SCALE GENOMIC DNA]</scope>
    <source>
        <strain evidence="2 3">NBRC 103055</strain>
    </source>
</reference>
<evidence type="ECO:0000259" key="1">
    <source>
        <dbReference type="Pfam" id="PF04480"/>
    </source>
</evidence>
<dbReference type="Gene3D" id="3.40.960.10">
    <property type="entry name" value="VSR Endonuclease"/>
    <property type="match status" value="1"/>
</dbReference>
<dbReference type="EMBL" id="BJUU01000003">
    <property type="protein sequence ID" value="GEK79388.1"/>
    <property type="molecule type" value="Genomic_DNA"/>
</dbReference>
<name>A0AA87RH06_9MICO</name>
<accession>A0AA87RH06</accession>
<evidence type="ECO:0000313" key="3">
    <source>
        <dbReference type="Proteomes" id="UP000321749"/>
    </source>
</evidence>
<dbReference type="AlphaFoldDB" id="A0AA87RH06"/>